<dbReference type="GO" id="GO:0006412">
    <property type="term" value="P:translation"/>
    <property type="evidence" value="ECO:0007669"/>
    <property type="project" value="UniProtKB-UniRule"/>
</dbReference>
<evidence type="ECO:0000256" key="3">
    <source>
        <dbReference type="ARBA" id="ARBA00022884"/>
    </source>
</evidence>
<dbReference type="Proteomes" id="UP000594121">
    <property type="component" value="Chromosome"/>
</dbReference>
<organism evidence="10 11">
    <name type="scientific">Infirmifilum lucidum</name>
    <dbReference type="NCBI Taxonomy" id="2776706"/>
    <lineage>
        <taxon>Archaea</taxon>
        <taxon>Thermoproteota</taxon>
        <taxon>Thermoprotei</taxon>
        <taxon>Thermofilales</taxon>
        <taxon>Thermofilaceae</taxon>
        <taxon>Infirmifilum</taxon>
    </lineage>
</organism>
<evidence type="ECO:0000256" key="1">
    <source>
        <dbReference type="ARBA" id="ARBA00007465"/>
    </source>
</evidence>
<dbReference type="FunCoup" id="A0A7L9FHY8">
    <property type="interactions" value="152"/>
</dbReference>
<dbReference type="NCBIfam" id="NF003139">
    <property type="entry name" value="PRK04051.1"/>
    <property type="match status" value="1"/>
</dbReference>
<dbReference type="AlphaFoldDB" id="A0A7L9FHY8"/>
<gene>
    <name evidence="6" type="primary">rps4</name>
    <name evidence="10" type="ORF">IG193_06350</name>
</gene>
<proteinExistence type="inferred from homology"/>
<name>A0A7L9FHY8_9CREN</name>
<keyword evidence="11" id="KW-1185">Reference proteome</keyword>
<protein>
    <recommendedName>
        <fullName evidence="6">Small ribosomal subunit protein uS4</fullName>
    </recommendedName>
</protein>
<evidence type="ECO:0000259" key="8">
    <source>
        <dbReference type="SMART" id="SM00363"/>
    </source>
</evidence>
<dbReference type="Pfam" id="PF00163">
    <property type="entry name" value="Ribosomal_S4"/>
    <property type="match status" value="1"/>
</dbReference>
<dbReference type="PANTHER" id="PTHR11831">
    <property type="entry name" value="30S 40S RIBOSOMAL PROTEIN"/>
    <property type="match status" value="1"/>
</dbReference>
<dbReference type="KEGG" id="thel:IG193_06350"/>
<dbReference type="NCBIfam" id="TIGR01018">
    <property type="entry name" value="uS4_arch"/>
    <property type="match status" value="1"/>
</dbReference>
<reference evidence="10 11" key="1">
    <citation type="submission" date="2020-10" db="EMBL/GenBank/DDBJ databases">
        <title>Thermofilum lucidum 3507LT sp. nov. a novel member of Thermofilaceae family isolated from Chile hot spring, and proposal of description order Thermofilales.</title>
        <authorList>
            <person name="Zayulina K.S."/>
            <person name="Elcheninov A.G."/>
            <person name="Toshchakov S.V."/>
            <person name="Kublanov I.V."/>
        </authorList>
    </citation>
    <scope>NUCLEOTIDE SEQUENCE [LARGE SCALE GENOMIC DNA]</scope>
    <source>
        <strain evidence="10 11">3507LT</strain>
    </source>
</reference>
<evidence type="ECO:0000256" key="2">
    <source>
        <dbReference type="ARBA" id="ARBA00022730"/>
    </source>
</evidence>
<accession>A0A7L9FHY8</accession>
<dbReference type="InParanoid" id="A0A7L9FHY8"/>
<dbReference type="GeneID" id="59149500"/>
<feature type="domain" description="Small ribosomal subunit protein uS4 N-terminal" evidence="9">
    <location>
        <begin position="5"/>
        <end position="103"/>
    </location>
</feature>
<feature type="domain" description="RNA-binding S4" evidence="8">
    <location>
        <begin position="104"/>
        <end position="166"/>
    </location>
</feature>
<keyword evidence="4 6" id="KW-0689">Ribosomal protein</keyword>
<evidence type="ECO:0000313" key="10">
    <source>
        <dbReference type="EMBL" id="QOJ78375.1"/>
    </source>
</evidence>
<evidence type="ECO:0000313" key="11">
    <source>
        <dbReference type="Proteomes" id="UP000594121"/>
    </source>
</evidence>
<dbReference type="SMART" id="SM00363">
    <property type="entry name" value="S4"/>
    <property type="match status" value="1"/>
</dbReference>
<dbReference type="GO" id="GO:0015935">
    <property type="term" value="C:small ribosomal subunit"/>
    <property type="evidence" value="ECO:0007669"/>
    <property type="project" value="InterPro"/>
</dbReference>
<dbReference type="SUPFAM" id="SSF55174">
    <property type="entry name" value="Alpha-L RNA-binding motif"/>
    <property type="match status" value="1"/>
</dbReference>
<evidence type="ECO:0000256" key="7">
    <source>
        <dbReference type="RuleBase" id="RU003699"/>
    </source>
</evidence>
<comment type="subunit">
    <text evidence="6">Part of the 30S ribosomal subunit. Contacts protein S5. The interaction surface between S4 and S5 is involved in control of translational fidelity.</text>
</comment>
<dbReference type="PROSITE" id="PS00632">
    <property type="entry name" value="RIBOSOMAL_S4"/>
    <property type="match status" value="1"/>
</dbReference>
<dbReference type="InterPro" id="IPR005710">
    <property type="entry name" value="Ribosomal_uS4_euk/arc"/>
</dbReference>
<evidence type="ECO:0000256" key="4">
    <source>
        <dbReference type="ARBA" id="ARBA00022980"/>
    </source>
</evidence>
<dbReference type="PROSITE" id="PS50889">
    <property type="entry name" value="S4"/>
    <property type="match status" value="1"/>
</dbReference>
<comment type="similarity">
    <text evidence="1 6 7">Belongs to the universal ribosomal protein uS4 family.</text>
</comment>
<dbReference type="GO" id="GO:0019843">
    <property type="term" value="F:rRNA binding"/>
    <property type="evidence" value="ECO:0007669"/>
    <property type="project" value="UniProtKB-UniRule"/>
</dbReference>
<dbReference type="InterPro" id="IPR036986">
    <property type="entry name" value="S4_RNA-bd_sf"/>
</dbReference>
<dbReference type="EMBL" id="CP062310">
    <property type="protein sequence ID" value="QOJ78375.1"/>
    <property type="molecule type" value="Genomic_DNA"/>
</dbReference>
<dbReference type="Gene3D" id="3.10.290.10">
    <property type="entry name" value="RNA-binding S4 domain"/>
    <property type="match status" value="1"/>
</dbReference>
<comment type="function">
    <text evidence="6">With S5 and S12 plays an important role in translational accuracy.</text>
</comment>
<evidence type="ECO:0000256" key="6">
    <source>
        <dbReference type="HAMAP-Rule" id="MF_01306"/>
    </source>
</evidence>
<dbReference type="InterPro" id="IPR001912">
    <property type="entry name" value="Ribosomal_uS4_N"/>
</dbReference>
<dbReference type="SMART" id="SM01390">
    <property type="entry name" value="Ribosomal_S4"/>
    <property type="match status" value="1"/>
</dbReference>
<dbReference type="GO" id="GO:0003735">
    <property type="term" value="F:structural constituent of ribosome"/>
    <property type="evidence" value="ECO:0007669"/>
    <property type="project" value="InterPro"/>
</dbReference>
<dbReference type="CDD" id="cd00165">
    <property type="entry name" value="S4"/>
    <property type="match status" value="1"/>
</dbReference>
<dbReference type="InterPro" id="IPR022801">
    <property type="entry name" value="Ribosomal_uS4"/>
</dbReference>
<keyword evidence="2 6" id="KW-0699">rRNA-binding</keyword>
<keyword evidence="5 6" id="KW-0687">Ribonucleoprotein</keyword>
<dbReference type="PANTHER" id="PTHR11831:SF5">
    <property type="entry name" value="40S RIBOSOMAL PROTEIN S9"/>
    <property type="match status" value="1"/>
</dbReference>
<sequence>MGDPKKPRRKWQGPGHPWRKEVLEEEMRLLGEYGLRNKHELWIAKSLLREIRARARKLLALPEEQRLPLEKPLVARLYRMGLLPSEDASLDDILSLNVRHVLERRLQTIVYRKGLASSIYHARQLITHGHIAIGGRRARSPGYLVPRDEEELIGFYPLSPYARRVEQVKSGE</sequence>
<dbReference type="GO" id="GO:0042274">
    <property type="term" value="P:ribosomal small subunit biogenesis"/>
    <property type="evidence" value="ECO:0007669"/>
    <property type="project" value="TreeGrafter"/>
</dbReference>
<dbReference type="InterPro" id="IPR022802">
    <property type="entry name" value="Ribosomal_uS4_arc"/>
</dbReference>
<evidence type="ECO:0000259" key="9">
    <source>
        <dbReference type="SMART" id="SM01390"/>
    </source>
</evidence>
<dbReference type="InterPro" id="IPR002942">
    <property type="entry name" value="S4_RNA-bd"/>
</dbReference>
<dbReference type="Pfam" id="PF01479">
    <property type="entry name" value="S4"/>
    <property type="match status" value="1"/>
</dbReference>
<evidence type="ECO:0000256" key="5">
    <source>
        <dbReference type="ARBA" id="ARBA00023274"/>
    </source>
</evidence>
<keyword evidence="3 6" id="KW-0694">RNA-binding</keyword>
<comment type="function">
    <text evidence="6">One of the primary rRNA binding proteins, it binds directly to 16S rRNA where it nucleates assembly of the body of the 30S subunit.</text>
</comment>
<dbReference type="RefSeq" id="WP_192818347.1">
    <property type="nucleotide sequence ID" value="NZ_CP062310.1"/>
</dbReference>
<dbReference type="HAMAP" id="MF_01306_A">
    <property type="entry name" value="Ribosomal_uS4_A"/>
    <property type="match status" value="1"/>
</dbReference>
<dbReference type="InterPro" id="IPR018079">
    <property type="entry name" value="Ribosomal_uS4_CS"/>
</dbReference>